<dbReference type="AlphaFoldDB" id="A0AAD7S3U4"/>
<reference evidence="2" key="1">
    <citation type="journal article" date="2023" name="Science">
        <title>Genome structures resolve the early diversification of teleost fishes.</title>
        <authorList>
            <person name="Parey E."/>
            <person name="Louis A."/>
            <person name="Montfort J."/>
            <person name="Bouchez O."/>
            <person name="Roques C."/>
            <person name="Iampietro C."/>
            <person name="Lluch J."/>
            <person name="Castinel A."/>
            <person name="Donnadieu C."/>
            <person name="Desvignes T."/>
            <person name="Floi Bucao C."/>
            <person name="Jouanno E."/>
            <person name="Wen M."/>
            <person name="Mejri S."/>
            <person name="Dirks R."/>
            <person name="Jansen H."/>
            <person name="Henkel C."/>
            <person name="Chen W.J."/>
            <person name="Zahm M."/>
            <person name="Cabau C."/>
            <person name="Klopp C."/>
            <person name="Thompson A.W."/>
            <person name="Robinson-Rechavi M."/>
            <person name="Braasch I."/>
            <person name="Lecointre G."/>
            <person name="Bobe J."/>
            <person name="Postlethwait J.H."/>
            <person name="Berthelot C."/>
            <person name="Roest Crollius H."/>
            <person name="Guiguen Y."/>
        </authorList>
    </citation>
    <scope>NUCLEOTIDE SEQUENCE</scope>
    <source>
        <strain evidence="2">NC1722</strain>
    </source>
</reference>
<organism evidence="2 3">
    <name type="scientific">Aldrovandia affinis</name>
    <dbReference type="NCBI Taxonomy" id="143900"/>
    <lineage>
        <taxon>Eukaryota</taxon>
        <taxon>Metazoa</taxon>
        <taxon>Chordata</taxon>
        <taxon>Craniata</taxon>
        <taxon>Vertebrata</taxon>
        <taxon>Euteleostomi</taxon>
        <taxon>Actinopterygii</taxon>
        <taxon>Neopterygii</taxon>
        <taxon>Teleostei</taxon>
        <taxon>Notacanthiformes</taxon>
        <taxon>Halosauridae</taxon>
        <taxon>Aldrovandia</taxon>
    </lineage>
</organism>
<comment type="caution">
    <text evidence="2">The sequence shown here is derived from an EMBL/GenBank/DDBJ whole genome shotgun (WGS) entry which is preliminary data.</text>
</comment>
<keyword evidence="3" id="KW-1185">Reference proteome</keyword>
<feature type="region of interest" description="Disordered" evidence="1">
    <location>
        <begin position="1"/>
        <end position="31"/>
    </location>
</feature>
<name>A0AAD7S3U4_9TELE</name>
<gene>
    <name evidence="2" type="ORF">AAFF_G00033900</name>
</gene>
<feature type="compositionally biased region" description="Pro residues" evidence="1">
    <location>
        <begin position="1"/>
        <end position="10"/>
    </location>
</feature>
<evidence type="ECO:0000313" key="3">
    <source>
        <dbReference type="Proteomes" id="UP001221898"/>
    </source>
</evidence>
<protein>
    <submittedName>
        <fullName evidence="2">Uncharacterized protein</fullName>
    </submittedName>
</protein>
<sequence length="145" mass="15808">MAQMHRPPPASFSSVAPSRRHTKAQVRDDCPQSCQLPSACTSLARAGHEVHWLVWKTSTPPSALLHVCCRTQPPPRPAAILQGRGLYLQPAHVDQRNAERRAANRGRPAGRAGVVAARQEEANDGIISRFHPWPFNRGSIDADGG</sequence>
<evidence type="ECO:0000313" key="2">
    <source>
        <dbReference type="EMBL" id="KAJ8395405.1"/>
    </source>
</evidence>
<accession>A0AAD7S3U4</accession>
<dbReference type="Proteomes" id="UP001221898">
    <property type="component" value="Unassembled WGS sequence"/>
</dbReference>
<dbReference type="EMBL" id="JAINUG010000117">
    <property type="protein sequence ID" value="KAJ8395405.1"/>
    <property type="molecule type" value="Genomic_DNA"/>
</dbReference>
<evidence type="ECO:0000256" key="1">
    <source>
        <dbReference type="SAM" id="MobiDB-lite"/>
    </source>
</evidence>
<proteinExistence type="predicted"/>